<dbReference type="GO" id="GO:0006273">
    <property type="term" value="P:lagging strand elongation"/>
    <property type="evidence" value="ECO:0007669"/>
    <property type="project" value="TreeGrafter"/>
</dbReference>
<dbReference type="AlphaFoldDB" id="A0AAD3Y0X5"/>
<dbReference type="Pfam" id="PF12254">
    <property type="entry name" value="DNA_pol_alpha_N"/>
    <property type="match status" value="1"/>
</dbReference>
<dbReference type="GO" id="GO:0003682">
    <property type="term" value="F:chromatin binding"/>
    <property type="evidence" value="ECO:0007669"/>
    <property type="project" value="TreeGrafter"/>
</dbReference>
<dbReference type="GO" id="GO:0003887">
    <property type="term" value="F:DNA-directed DNA polymerase activity"/>
    <property type="evidence" value="ECO:0007669"/>
    <property type="project" value="TreeGrafter"/>
</dbReference>
<dbReference type="GO" id="GO:0006272">
    <property type="term" value="P:leading strand elongation"/>
    <property type="evidence" value="ECO:0007669"/>
    <property type="project" value="TreeGrafter"/>
</dbReference>
<dbReference type="GO" id="GO:0005658">
    <property type="term" value="C:alpha DNA polymerase:primase complex"/>
    <property type="evidence" value="ECO:0007669"/>
    <property type="project" value="TreeGrafter"/>
</dbReference>
<protein>
    <recommendedName>
        <fullName evidence="2">DNA polymerase alpha catalytic subunit N-terminal domain-containing protein</fullName>
    </recommendedName>
</protein>
<dbReference type="GO" id="GO:0003688">
    <property type="term" value="F:DNA replication origin binding"/>
    <property type="evidence" value="ECO:0007669"/>
    <property type="project" value="TreeGrafter"/>
</dbReference>
<evidence type="ECO:0000313" key="4">
    <source>
        <dbReference type="Proteomes" id="UP001279734"/>
    </source>
</evidence>
<feature type="region of interest" description="Disordered" evidence="1">
    <location>
        <begin position="1"/>
        <end position="21"/>
    </location>
</feature>
<sequence length="224" mass="25437">MEVDQSTEVGRRRSRGANATARAEALERLRAFRRGERRPQNSYQVKIEAPIYDTVDEDEYSALVAKRRSEFSNFVVDDGDAYANLGYRDDGEEEDWTRAGFPLSSDESDGGESERSKKKKPEKKEKDPQQKKPYSSPLSSAAAIMGKQRISSMFTSSVFKRRSDDKAKLCCDNIVDDVIAEFAPDEGDREKRKRGQLRKSRLGAPNCAKIEKMVMDSVDFVRME</sequence>
<name>A0AAD3Y0X5_NEPGR</name>
<comment type="caution">
    <text evidence="3">The sequence shown here is derived from an EMBL/GenBank/DDBJ whole genome shotgun (WGS) entry which is preliminary data.</text>
</comment>
<keyword evidence="4" id="KW-1185">Reference proteome</keyword>
<dbReference type="PANTHER" id="PTHR45861:SF1">
    <property type="entry name" value="DNA POLYMERASE ALPHA CATALYTIC SUBUNIT"/>
    <property type="match status" value="1"/>
</dbReference>
<feature type="region of interest" description="Disordered" evidence="1">
    <location>
        <begin position="86"/>
        <end position="142"/>
    </location>
</feature>
<evidence type="ECO:0000259" key="2">
    <source>
        <dbReference type="Pfam" id="PF12254"/>
    </source>
</evidence>
<evidence type="ECO:0000256" key="1">
    <source>
        <dbReference type="SAM" id="MobiDB-lite"/>
    </source>
</evidence>
<proteinExistence type="predicted"/>
<feature type="domain" description="DNA polymerase alpha catalytic subunit N-terminal" evidence="2">
    <location>
        <begin position="26"/>
        <end position="96"/>
    </location>
</feature>
<reference evidence="3" key="1">
    <citation type="submission" date="2023-05" db="EMBL/GenBank/DDBJ databases">
        <title>Nepenthes gracilis genome sequencing.</title>
        <authorList>
            <person name="Fukushima K."/>
        </authorList>
    </citation>
    <scope>NUCLEOTIDE SEQUENCE</scope>
    <source>
        <strain evidence="3">SING2019-196</strain>
    </source>
</reference>
<accession>A0AAD3Y0X5</accession>
<evidence type="ECO:0000313" key="3">
    <source>
        <dbReference type="EMBL" id="GMH25197.1"/>
    </source>
</evidence>
<dbReference type="GO" id="GO:1902975">
    <property type="term" value="P:mitotic DNA replication initiation"/>
    <property type="evidence" value="ECO:0007669"/>
    <property type="project" value="TreeGrafter"/>
</dbReference>
<dbReference type="InterPro" id="IPR024647">
    <property type="entry name" value="DNA_pol_a_cat_su_N"/>
</dbReference>
<dbReference type="PANTHER" id="PTHR45861">
    <property type="entry name" value="DNA POLYMERASE ALPHA CATALYTIC SUBUNIT"/>
    <property type="match status" value="1"/>
</dbReference>
<dbReference type="GO" id="GO:0003697">
    <property type="term" value="F:single-stranded DNA binding"/>
    <property type="evidence" value="ECO:0007669"/>
    <property type="project" value="TreeGrafter"/>
</dbReference>
<dbReference type="EMBL" id="BSYO01000029">
    <property type="protein sequence ID" value="GMH25197.1"/>
    <property type="molecule type" value="Genomic_DNA"/>
</dbReference>
<gene>
    <name evidence="3" type="ORF">Nepgr_027040</name>
</gene>
<dbReference type="Proteomes" id="UP001279734">
    <property type="component" value="Unassembled WGS sequence"/>
</dbReference>
<organism evidence="3 4">
    <name type="scientific">Nepenthes gracilis</name>
    <name type="common">Slender pitcher plant</name>
    <dbReference type="NCBI Taxonomy" id="150966"/>
    <lineage>
        <taxon>Eukaryota</taxon>
        <taxon>Viridiplantae</taxon>
        <taxon>Streptophyta</taxon>
        <taxon>Embryophyta</taxon>
        <taxon>Tracheophyta</taxon>
        <taxon>Spermatophyta</taxon>
        <taxon>Magnoliopsida</taxon>
        <taxon>eudicotyledons</taxon>
        <taxon>Gunneridae</taxon>
        <taxon>Pentapetalae</taxon>
        <taxon>Caryophyllales</taxon>
        <taxon>Nepenthaceae</taxon>
        <taxon>Nepenthes</taxon>
    </lineage>
</organism>